<feature type="region of interest" description="Disordered" evidence="1">
    <location>
        <begin position="1"/>
        <end position="20"/>
    </location>
</feature>
<dbReference type="AlphaFoldDB" id="A0A0U4WCF7"/>
<name>A0A0U4WCF7_9BACL</name>
<gene>
    <name evidence="4" type="primary">spoIIQ</name>
    <name evidence="4" type="ORF">CB4_00616</name>
</gene>
<evidence type="ECO:0000313" key="5">
    <source>
        <dbReference type="Proteomes" id="UP000217696"/>
    </source>
</evidence>
<protein>
    <submittedName>
        <fullName evidence="4">Stage II sporulation protein Q</fullName>
    </submittedName>
</protein>
<organism evidence="4 5">
    <name type="scientific">Aneurinibacillus soli</name>
    <dbReference type="NCBI Taxonomy" id="1500254"/>
    <lineage>
        <taxon>Bacteria</taxon>
        <taxon>Bacillati</taxon>
        <taxon>Bacillota</taxon>
        <taxon>Bacilli</taxon>
        <taxon>Bacillales</taxon>
        <taxon>Paenibacillaceae</taxon>
        <taxon>Aneurinibacillus group</taxon>
        <taxon>Aneurinibacillus</taxon>
    </lineage>
</organism>
<dbReference type="Pfam" id="PF01551">
    <property type="entry name" value="Peptidase_M23"/>
    <property type="match status" value="1"/>
</dbReference>
<proteinExistence type="predicted"/>
<dbReference type="OrthoDB" id="2050153at2"/>
<dbReference type="Gene3D" id="2.70.70.10">
    <property type="entry name" value="Glucose Permease (Domain IIA)"/>
    <property type="match status" value="1"/>
</dbReference>
<dbReference type="RefSeq" id="WP_096463534.1">
    <property type="nucleotide sequence ID" value="NZ_AP017312.1"/>
</dbReference>
<keyword evidence="2" id="KW-0812">Transmembrane</keyword>
<dbReference type="InterPro" id="IPR016047">
    <property type="entry name" value="M23ase_b-sheet_dom"/>
</dbReference>
<evidence type="ECO:0000256" key="1">
    <source>
        <dbReference type="SAM" id="MobiDB-lite"/>
    </source>
</evidence>
<accession>A0A0U4WCF7</accession>
<dbReference type="SUPFAM" id="SSF51261">
    <property type="entry name" value="Duplicated hybrid motif"/>
    <property type="match status" value="1"/>
</dbReference>
<keyword evidence="2" id="KW-0472">Membrane</keyword>
<dbReference type="PANTHER" id="PTHR21666:SF291">
    <property type="entry name" value="STAGE II SPORULATION PROTEIN Q"/>
    <property type="match status" value="1"/>
</dbReference>
<feature type="domain" description="M23ase beta-sheet core" evidence="3">
    <location>
        <begin position="138"/>
        <end position="235"/>
    </location>
</feature>
<dbReference type="CDD" id="cd12797">
    <property type="entry name" value="M23_peptidase"/>
    <property type="match status" value="1"/>
</dbReference>
<keyword evidence="2" id="KW-1133">Transmembrane helix</keyword>
<keyword evidence="5" id="KW-1185">Reference proteome</keyword>
<dbReference type="GO" id="GO:0004222">
    <property type="term" value="F:metalloendopeptidase activity"/>
    <property type="evidence" value="ECO:0007669"/>
    <property type="project" value="TreeGrafter"/>
</dbReference>
<dbReference type="KEGG" id="asoc:CB4_00616"/>
<dbReference type="PANTHER" id="PTHR21666">
    <property type="entry name" value="PEPTIDASE-RELATED"/>
    <property type="match status" value="1"/>
</dbReference>
<evidence type="ECO:0000313" key="4">
    <source>
        <dbReference type="EMBL" id="BAU26489.1"/>
    </source>
</evidence>
<evidence type="ECO:0000259" key="3">
    <source>
        <dbReference type="Pfam" id="PF01551"/>
    </source>
</evidence>
<feature type="transmembrane region" description="Helical" evidence="2">
    <location>
        <begin position="31"/>
        <end position="51"/>
    </location>
</feature>
<dbReference type="InterPro" id="IPR050570">
    <property type="entry name" value="Cell_wall_metabolism_enzyme"/>
</dbReference>
<feature type="region of interest" description="Disordered" evidence="1">
    <location>
        <begin position="62"/>
        <end position="86"/>
    </location>
</feature>
<feature type="compositionally biased region" description="Polar residues" evidence="1">
    <location>
        <begin position="7"/>
        <end position="20"/>
    </location>
</feature>
<reference evidence="4 5" key="1">
    <citation type="submission" date="2015-12" db="EMBL/GenBank/DDBJ databases">
        <title>Genome sequence of Aneurinibacillus soli.</title>
        <authorList>
            <person name="Lee J.S."/>
            <person name="Lee K.C."/>
            <person name="Kim K.K."/>
            <person name="Lee B.W."/>
        </authorList>
    </citation>
    <scope>NUCLEOTIDE SEQUENCE [LARGE SCALE GENOMIC DNA]</scope>
    <source>
        <strain evidence="4 5">CB4</strain>
    </source>
</reference>
<sequence>MNEDQMKQTGSSSPVKKVQTSRWRRMASKKWIFPAAYMGIAAIILAGVMWYQNSKDFSFTNETPKAIPQSVEPDSGQAQTAQLPDEQKAVPVNAEAPFVWPAKAEADTHKVMNFFDETADKKDQEAALIQYDNSYWPNTGIAIAAKNKKSFEVTAALDGKVTKAERDPMLGYQVEVKHDNGMSTVYASLDEMNVKAGDQVKQGAVVGMAGRNVFEKNLGIHLHFEVHKDGHAVAPDTYLPASRTSTSAK</sequence>
<dbReference type="Proteomes" id="UP000217696">
    <property type="component" value="Chromosome"/>
</dbReference>
<dbReference type="InterPro" id="IPR011055">
    <property type="entry name" value="Dup_hybrid_motif"/>
</dbReference>
<evidence type="ECO:0000256" key="2">
    <source>
        <dbReference type="SAM" id="Phobius"/>
    </source>
</evidence>
<dbReference type="EMBL" id="AP017312">
    <property type="protein sequence ID" value="BAU26489.1"/>
    <property type="molecule type" value="Genomic_DNA"/>
</dbReference>